<reference evidence="1 2" key="1">
    <citation type="submission" date="2015-07" db="EMBL/GenBank/DDBJ databases">
        <title>Draft genome sequence of a diazotrophic, plant growth-promoting rhizobacterium of the Pseudomonas syringae complex.</title>
        <authorList>
            <person name="Patten C.L."/>
            <person name="Jeong H."/>
        </authorList>
    </citation>
    <scope>NUCLEOTIDE SEQUENCE [LARGE SCALE GENOMIC DNA]</scope>
    <source>
        <strain evidence="1 2">GR12-2</strain>
    </source>
</reference>
<dbReference type="OrthoDB" id="9810174at2"/>
<dbReference type="EMBL" id="LGSI01000035">
    <property type="protein sequence ID" value="OCR25311.1"/>
    <property type="molecule type" value="Genomic_DNA"/>
</dbReference>
<organism evidence="1 2">
    <name type="scientific">Pseudomonas syringae</name>
    <dbReference type="NCBI Taxonomy" id="317"/>
    <lineage>
        <taxon>Bacteria</taxon>
        <taxon>Pseudomonadati</taxon>
        <taxon>Pseudomonadota</taxon>
        <taxon>Gammaproteobacteria</taxon>
        <taxon>Pseudomonadales</taxon>
        <taxon>Pseudomonadaceae</taxon>
        <taxon>Pseudomonas</taxon>
    </lineage>
</organism>
<dbReference type="Proteomes" id="UP000093104">
    <property type="component" value="Unassembled WGS sequence"/>
</dbReference>
<dbReference type="AlphaFoldDB" id="A0A1C7Z5V7"/>
<name>A0A1C7Z5V7_PSESX</name>
<protein>
    <recommendedName>
        <fullName evidence="3">Phage tail protein</fullName>
    </recommendedName>
</protein>
<accession>A0A1C7Z5V7</accession>
<dbReference type="SUPFAM" id="SSF88874">
    <property type="entry name" value="Receptor-binding domain of short tail fibre protein gp12"/>
    <property type="match status" value="1"/>
</dbReference>
<comment type="caution">
    <text evidence="1">The sequence shown here is derived from an EMBL/GenBank/DDBJ whole genome shotgun (WGS) entry which is preliminary data.</text>
</comment>
<dbReference type="RefSeq" id="WP_065833014.1">
    <property type="nucleotide sequence ID" value="NZ_LGSI01000035.1"/>
</dbReference>
<evidence type="ECO:0000313" key="2">
    <source>
        <dbReference type="Proteomes" id="UP000093104"/>
    </source>
</evidence>
<proteinExistence type="predicted"/>
<evidence type="ECO:0008006" key="3">
    <source>
        <dbReference type="Google" id="ProtNLM"/>
    </source>
</evidence>
<sequence>MQKISDSTSTANALGEFTEGNPGAGVDATLLKAPWLNSLQRELINAIEGLGGELDPTNDQQLLEAIKQIADDVSTWEKIKNIPPALPTLSRIVNISSDTRLSAHQMGLVLIDAEDSTRAITLPPTSNAGVADIIVFRVDNSGYRLVVNASSSDSIRFHTHLNPNGYPFLVLMGAGDWWHLRSDAKGNWWPIGRYDSTSLGRPVMETTIAFPPGGYGALNGALLSRVEWPWLWDHAGQSGMLVTEAERVGNEGAWTSGIDTLTFRSPEVRGEMLRILDENRGVDNDRRPGSWQDGTWIRTVAQEWTGSDISTGIHQIGTAYASADGHIKNGGPGGALPPGALAPSGEGPFPAVVSDNTIQGTATIDTKAVNNWIRLRVRNIAYPGRFKMI</sequence>
<gene>
    <name evidence="1" type="ORF">AFK24_09585</name>
</gene>
<evidence type="ECO:0000313" key="1">
    <source>
        <dbReference type="EMBL" id="OCR25311.1"/>
    </source>
</evidence>